<protein>
    <recommendedName>
        <fullName evidence="17">Cytochrome P450</fullName>
    </recommendedName>
</protein>
<dbReference type="PANTHER" id="PTHR24305:SF166">
    <property type="entry name" value="CYTOCHROME P450 12A4, MITOCHONDRIAL-RELATED"/>
    <property type="match status" value="1"/>
</dbReference>
<evidence type="ECO:0000256" key="13">
    <source>
        <dbReference type="PIRSR" id="PIRSR602401-1"/>
    </source>
</evidence>
<evidence type="ECO:0000256" key="14">
    <source>
        <dbReference type="RuleBase" id="RU000461"/>
    </source>
</evidence>
<accession>A0A409VKS3</accession>
<dbReference type="PANTHER" id="PTHR24305">
    <property type="entry name" value="CYTOCHROME P450"/>
    <property type="match status" value="1"/>
</dbReference>
<feature type="binding site" description="axial binding residue" evidence="13">
    <location>
        <position position="442"/>
    </location>
    <ligand>
        <name>heme</name>
        <dbReference type="ChEBI" id="CHEBI:30413"/>
    </ligand>
    <ligandPart>
        <name>Fe</name>
        <dbReference type="ChEBI" id="CHEBI:18248"/>
    </ligandPart>
</feature>
<keyword evidence="11 14" id="KW-0503">Monooxygenase</keyword>
<dbReference type="OrthoDB" id="1470350at2759"/>
<keyword evidence="5 13" id="KW-0349">Heme</keyword>
<reference evidence="15 16" key="1">
    <citation type="journal article" date="2018" name="Evol. Lett.">
        <title>Horizontal gene cluster transfer increased hallucinogenic mushroom diversity.</title>
        <authorList>
            <person name="Reynolds H.T."/>
            <person name="Vijayakumar V."/>
            <person name="Gluck-Thaler E."/>
            <person name="Korotkin H.B."/>
            <person name="Matheny P.B."/>
            <person name="Slot J.C."/>
        </authorList>
    </citation>
    <scope>NUCLEOTIDE SEQUENCE [LARGE SCALE GENOMIC DNA]</scope>
    <source>
        <strain evidence="15 16">2629</strain>
    </source>
</reference>
<evidence type="ECO:0000256" key="10">
    <source>
        <dbReference type="ARBA" id="ARBA00023004"/>
    </source>
</evidence>
<keyword evidence="8" id="KW-1133">Transmembrane helix</keyword>
<dbReference type="InterPro" id="IPR036396">
    <property type="entry name" value="Cyt_P450_sf"/>
</dbReference>
<dbReference type="AlphaFoldDB" id="A0A409VKS3"/>
<dbReference type="InterPro" id="IPR001128">
    <property type="entry name" value="Cyt_P450"/>
</dbReference>
<dbReference type="GO" id="GO:0005506">
    <property type="term" value="F:iron ion binding"/>
    <property type="evidence" value="ECO:0007669"/>
    <property type="project" value="InterPro"/>
</dbReference>
<evidence type="ECO:0000256" key="12">
    <source>
        <dbReference type="ARBA" id="ARBA00023136"/>
    </source>
</evidence>
<dbReference type="InterPro" id="IPR002401">
    <property type="entry name" value="Cyt_P450_E_grp-I"/>
</dbReference>
<comment type="subcellular location">
    <subcellularLocation>
        <location evidence="2">Membrane</location>
    </subcellularLocation>
</comment>
<evidence type="ECO:0000256" key="6">
    <source>
        <dbReference type="ARBA" id="ARBA00022692"/>
    </source>
</evidence>
<dbReference type="InterPro" id="IPR050121">
    <property type="entry name" value="Cytochrome_P450_monoxygenase"/>
</dbReference>
<evidence type="ECO:0000313" key="15">
    <source>
        <dbReference type="EMBL" id="PPQ66862.1"/>
    </source>
</evidence>
<comment type="pathway">
    <text evidence="3">Secondary metabolite biosynthesis; terpenoid biosynthesis.</text>
</comment>
<dbReference type="EMBL" id="NHTK01006032">
    <property type="protein sequence ID" value="PPQ66862.1"/>
    <property type="molecule type" value="Genomic_DNA"/>
</dbReference>
<comment type="similarity">
    <text evidence="4 14">Belongs to the cytochrome P450 family.</text>
</comment>
<keyword evidence="16" id="KW-1185">Reference proteome</keyword>
<dbReference type="GO" id="GO:0016705">
    <property type="term" value="F:oxidoreductase activity, acting on paired donors, with incorporation or reduction of molecular oxygen"/>
    <property type="evidence" value="ECO:0007669"/>
    <property type="project" value="InterPro"/>
</dbReference>
<dbReference type="GO" id="GO:0020037">
    <property type="term" value="F:heme binding"/>
    <property type="evidence" value="ECO:0007669"/>
    <property type="project" value="InterPro"/>
</dbReference>
<organism evidence="15 16">
    <name type="scientific">Panaeolus cyanescens</name>
    <dbReference type="NCBI Taxonomy" id="181874"/>
    <lineage>
        <taxon>Eukaryota</taxon>
        <taxon>Fungi</taxon>
        <taxon>Dikarya</taxon>
        <taxon>Basidiomycota</taxon>
        <taxon>Agaricomycotina</taxon>
        <taxon>Agaricomycetes</taxon>
        <taxon>Agaricomycetidae</taxon>
        <taxon>Agaricales</taxon>
        <taxon>Agaricineae</taxon>
        <taxon>Galeropsidaceae</taxon>
        <taxon>Panaeolus</taxon>
    </lineage>
</organism>
<keyword evidence="7 13" id="KW-0479">Metal-binding</keyword>
<keyword evidence="6" id="KW-0812">Transmembrane</keyword>
<dbReference type="PROSITE" id="PS00086">
    <property type="entry name" value="CYTOCHROME_P450"/>
    <property type="match status" value="1"/>
</dbReference>
<dbReference type="Gene3D" id="1.10.630.10">
    <property type="entry name" value="Cytochrome P450"/>
    <property type="match status" value="1"/>
</dbReference>
<dbReference type="InParanoid" id="A0A409VKS3"/>
<evidence type="ECO:0000256" key="1">
    <source>
        <dbReference type="ARBA" id="ARBA00001971"/>
    </source>
</evidence>
<evidence type="ECO:0000256" key="3">
    <source>
        <dbReference type="ARBA" id="ARBA00004721"/>
    </source>
</evidence>
<comment type="caution">
    <text evidence="15">The sequence shown here is derived from an EMBL/GenBank/DDBJ whole genome shotgun (WGS) entry which is preliminary data.</text>
</comment>
<keyword evidence="9 14" id="KW-0560">Oxidoreductase</keyword>
<name>A0A409VKS3_9AGAR</name>
<dbReference type="PRINTS" id="PR00385">
    <property type="entry name" value="P450"/>
</dbReference>
<evidence type="ECO:0000256" key="11">
    <source>
        <dbReference type="ARBA" id="ARBA00023033"/>
    </source>
</evidence>
<dbReference type="InterPro" id="IPR017972">
    <property type="entry name" value="Cyt_P450_CS"/>
</dbReference>
<dbReference type="Pfam" id="PF00067">
    <property type="entry name" value="p450"/>
    <property type="match status" value="1"/>
</dbReference>
<evidence type="ECO:0000256" key="7">
    <source>
        <dbReference type="ARBA" id="ARBA00022723"/>
    </source>
</evidence>
<dbReference type="SUPFAM" id="SSF48264">
    <property type="entry name" value="Cytochrome P450"/>
    <property type="match status" value="1"/>
</dbReference>
<evidence type="ECO:0000256" key="8">
    <source>
        <dbReference type="ARBA" id="ARBA00022989"/>
    </source>
</evidence>
<dbReference type="PRINTS" id="PR00463">
    <property type="entry name" value="EP450I"/>
</dbReference>
<proteinExistence type="inferred from homology"/>
<gene>
    <name evidence="15" type="ORF">CVT24_008570</name>
</gene>
<keyword evidence="10 13" id="KW-0408">Iron</keyword>
<dbReference type="GO" id="GO:0004497">
    <property type="term" value="F:monooxygenase activity"/>
    <property type="evidence" value="ECO:0007669"/>
    <property type="project" value="UniProtKB-KW"/>
</dbReference>
<dbReference type="GO" id="GO:0016020">
    <property type="term" value="C:membrane"/>
    <property type="evidence" value="ECO:0007669"/>
    <property type="project" value="UniProtKB-SubCell"/>
</dbReference>
<dbReference type="Proteomes" id="UP000284842">
    <property type="component" value="Unassembled WGS sequence"/>
</dbReference>
<evidence type="ECO:0000256" key="5">
    <source>
        <dbReference type="ARBA" id="ARBA00022617"/>
    </source>
</evidence>
<comment type="cofactor">
    <cofactor evidence="1 13">
        <name>heme</name>
        <dbReference type="ChEBI" id="CHEBI:30413"/>
    </cofactor>
</comment>
<dbReference type="STRING" id="181874.A0A409VKS3"/>
<keyword evidence="12" id="KW-0472">Membrane</keyword>
<evidence type="ECO:0000256" key="4">
    <source>
        <dbReference type="ARBA" id="ARBA00010617"/>
    </source>
</evidence>
<evidence type="ECO:0008006" key="17">
    <source>
        <dbReference type="Google" id="ProtNLM"/>
    </source>
</evidence>
<evidence type="ECO:0000313" key="16">
    <source>
        <dbReference type="Proteomes" id="UP000284842"/>
    </source>
</evidence>
<evidence type="ECO:0000256" key="2">
    <source>
        <dbReference type="ARBA" id="ARBA00004370"/>
    </source>
</evidence>
<evidence type="ECO:0000256" key="9">
    <source>
        <dbReference type="ARBA" id="ARBA00023002"/>
    </source>
</evidence>
<sequence>MSTISLILSSFFVIYVARRVIAFRKAVKAVEDVPGSIIPIAAETTLGMVIRQIPGLCSILGLSVGSNFVQEWGHDVYQDGWDVKSLIAMWPVSNIFIFLADAAAVKEVTTYRSRFPKPVIFYEPLAFFGKNIVVSEGEVWKKYRKISAPAFTELAQVRSANYGSYKSSVYLPMLLGFGQSISWTDDDDIPEGHTMSFKDTMQIMSKDFIIPIAIPKWALGITKRTRKAGQALVELKKYMSEMIHGRLHSEKVERADLFSLLLEENSQHLDSAALTDDELFVPQTTSHTMAFALGLLALYPDEQEKLLQHTKSVLSDGRAPTYGDLNSLTYALAVFYETLRLYPPVSIESRASHHAWLTTNVRKVGAIPKTTTEDTSVNITNAEGQVKRVPLPKGTYIDIHIAAIHKNPRYWSDPKTFKPARFLEPNWPRDAFLPFSAGSRACLGRRFAEIEAIAALTLFVLKYKITVKEEPQFAHETFEERKARVMASDCGISLT</sequence>